<dbReference type="OMA" id="ETYVYVQ"/>
<evidence type="ECO:0000256" key="2">
    <source>
        <dbReference type="ARBA" id="ARBA00023157"/>
    </source>
</evidence>
<keyword evidence="3" id="KW-0732">Signal</keyword>
<protein>
    <submittedName>
        <fullName evidence="6">Cystatin-13-like</fullName>
    </submittedName>
</protein>
<dbReference type="GO" id="GO:0004869">
    <property type="term" value="F:cysteine-type endopeptidase inhibitor activity"/>
    <property type="evidence" value="ECO:0007669"/>
    <property type="project" value="InterPro"/>
</dbReference>
<dbReference type="OrthoDB" id="1908104at2759"/>
<dbReference type="InterPro" id="IPR046350">
    <property type="entry name" value="Cystatin_sf"/>
</dbReference>
<keyword evidence="5" id="KW-1185">Reference proteome</keyword>
<feature type="chain" id="PRO_5018631539" evidence="3">
    <location>
        <begin position="25"/>
        <end position="141"/>
    </location>
</feature>
<dbReference type="CDD" id="cd00042">
    <property type="entry name" value="CY"/>
    <property type="match status" value="1"/>
</dbReference>
<evidence type="ECO:0000313" key="5">
    <source>
        <dbReference type="Proteomes" id="UP000081671"/>
    </source>
</evidence>
<dbReference type="Pfam" id="PF00031">
    <property type="entry name" value="Cystatin"/>
    <property type="match status" value="1"/>
</dbReference>
<reference evidence="6" key="1">
    <citation type="submission" date="2025-08" db="UniProtKB">
        <authorList>
            <consortium name="RefSeq"/>
        </authorList>
    </citation>
    <scope>IDENTIFICATION</scope>
    <source>
        <tissue evidence="6">Kidney</tissue>
    </source>
</reference>
<dbReference type="AlphaFoldDB" id="A0A1S3G1J0"/>
<evidence type="ECO:0000259" key="4">
    <source>
        <dbReference type="SMART" id="SM00043"/>
    </source>
</evidence>
<proteinExistence type="inferred from homology"/>
<dbReference type="FunFam" id="3.10.450.10:FF:000004">
    <property type="entry name" value="Cystatin C"/>
    <property type="match status" value="1"/>
</dbReference>
<evidence type="ECO:0000256" key="3">
    <source>
        <dbReference type="SAM" id="SignalP"/>
    </source>
</evidence>
<feature type="domain" description="Cystatin" evidence="4">
    <location>
        <begin position="29"/>
        <end position="139"/>
    </location>
</feature>
<keyword evidence="2" id="KW-1015">Disulfide bond</keyword>
<dbReference type="RefSeq" id="XP_012882525.1">
    <property type="nucleotide sequence ID" value="XM_013027071.1"/>
</dbReference>
<comment type="similarity">
    <text evidence="1">Belongs to the cystatin family.</text>
</comment>
<dbReference type="STRING" id="10020.ENSDORP00000023136"/>
<dbReference type="InParanoid" id="A0A1S3G1J0"/>
<dbReference type="GeneID" id="105993733"/>
<accession>A0A1S3G1J0</accession>
<organism evidence="5 6">
    <name type="scientific">Dipodomys ordii</name>
    <name type="common">Ord's kangaroo rat</name>
    <dbReference type="NCBI Taxonomy" id="10020"/>
    <lineage>
        <taxon>Eukaryota</taxon>
        <taxon>Metazoa</taxon>
        <taxon>Chordata</taxon>
        <taxon>Craniata</taxon>
        <taxon>Vertebrata</taxon>
        <taxon>Euteleostomi</taxon>
        <taxon>Mammalia</taxon>
        <taxon>Eutheria</taxon>
        <taxon>Euarchontoglires</taxon>
        <taxon>Glires</taxon>
        <taxon>Rodentia</taxon>
        <taxon>Castorimorpha</taxon>
        <taxon>Heteromyidae</taxon>
        <taxon>Dipodomyinae</taxon>
        <taxon>Dipodomys</taxon>
    </lineage>
</organism>
<feature type="signal peptide" evidence="3">
    <location>
        <begin position="1"/>
        <end position="24"/>
    </location>
</feature>
<sequence>MARPYHALLLLMVTLALISRKVQAWGSPEVVREFQDIPKNYVYVQQALWYAMKEYNKASGDQYSFKVLKILKSQEQITDSLEYYLEVNIARTMCKKISGETEDCLLHQDPQMQKMMFCTFIVRSKPWKFELTLLKMKCKDI</sequence>
<dbReference type="PANTHER" id="PTHR47010">
    <property type="entry name" value="CYSTATIN-8-RELATED"/>
    <property type="match status" value="1"/>
</dbReference>
<dbReference type="Proteomes" id="UP000081671">
    <property type="component" value="Unplaced"/>
</dbReference>
<name>A0A1S3G1J0_DIPOR</name>
<dbReference type="SUPFAM" id="SSF54403">
    <property type="entry name" value="Cystatin/monellin"/>
    <property type="match status" value="1"/>
</dbReference>
<dbReference type="KEGG" id="dord:105993733"/>
<dbReference type="Gene3D" id="3.10.450.10">
    <property type="match status" value="1"/>
</dbReference>
<evidence type="ECO:0000313" key="6">
    <source>
        <dbReference type="RefSeq" id="XP_012882525.1"/>
    </source>
</evidence>
<dbReference type="PANTHER" id="PTHR47010:SF2">
    <property type="entry name" value="CYSTATIN-13"/>
    <property type="match status" value="1"/>
</dbReference>
<gene>
    <name evidence="6" type="primary">LOC105993733</name>
</gene>
<evidence type="ECO:0000256" key="1">
    <source>
        <dbReference type="ARBA" id="ARBA00009403"/>
    </source>
</evidence>
<dbReference type="SMART" id="SM00043">
    <property type="entry name" value="CY"/>
    <property type="match status" value="1"/>
</dbReference>
<dbReference type="InterPro" id="IPR000010">
    <property type="entry name" value="Cystatin_dom"/>
</dbReference>
<dbReference type="InterPro" id="IPR052691">
    <property type="entry name" value="Sperm_Mat_Cystatin"/>
</dbReference>
<dbReference type="FunCoup" id="A0A1S3G1J0">
    <property type="interactions" value="10"/>
</dbReference>